<dbReference type="Proteomes" id="UP000186230">
    <property type="component" value="Chromosome"/>
</dbReference>
<dbReference type="NCBIfam" id="NF009774">
    <property type="entry name" value="PRK13271.1"/>
    <property type="match status" value="1"/>
</dbReference>
<dbReference type="RefSeq" id="WP_083645016.1">
    <property type="nucleotide sequence ID" value="NZ_AMRU01000007.1"/>
</dbReference>
<keyword evidence="2 3" id="KW-0326">Glycosidase</keyword>
<evidence type="ECO:0000256" key="2">
    <source>
        <dbReference type="ARBA" id="ARBA00023295"/>
    </source>
</evidence>
<dbReference type="PANTHER" id="PTHR23403">
    <property type="entry name" value="TREHALASE"/>
    <property type="match status" value="1"/>
</dbReference>
<dbReference type="InterPro" id="IPR012341">
    <property type="entry name" value="6hp_glycosidase-like_sf"/>
</dbReference>
<dbReference type="GO" id="GO:0004555">
    <property type="term" value="F:alpha,alpha-trehalase activity"/>
    <property type="evidence" value="ECO:0007669"/>
    <property type="project" value="UniProtKB-EC"/>
</dbReference>
<protein>
    <submittedName>
        <fullName evidence="3">Trehalase</fullName>
        <ecNumber evidence="3">3.2.1.28</ecNumber>
    </submittedName>
</protein>
<dbReference type="Gene3D" id="1.50.10.10">
    <property type="match status" value="1"/>
</dbReference>
<dbReference type="NCBIfam" id="NF009773">
    <property type="entry name" value="PRK13270.1"/>
    <property type="match status" value="1"/>
</dbReference>
<sequence>MLTTTRFYYSAFLVIFLLAGCKSGPDPDQELQMVQEEIEILPPGELYGNLFEQVQTRSLFQDSKTFADAVPQYNVGLIRQRYEMLDDTTTEGLKDFVVQHFMIPQNEASFKTDSSSIHQHIQKLWQVLQRPADAEKSGTLIPLPNPYIVPGGRFREIYYWDSYFTMLGLQTDGEVETIQHMVDNFAYLIDTYGFIPNGNRTYYLGRSQPPFFAMMVRLLSEEKGDAVLKKYLPQLEKEYKFWMSGRDSIQSGESRARIVKMPDGSILNRYWDTYDTPRPESYREDMETAEKALEINPNLTKEEVYRNLRAGAESGWDFSSRWLSKVDGKFSLATIHTTDIIPVDLNALLYNLEKTIAKAAMLAGQKDKSRVYLEKADARREALLKYCWSKADTFFMDYNFRKKALTGQFSLAGMYPLFFNMATPEQAESSAKVIRENFLKPGGVTTTLYHTGEQWDAPNGWAPLQYITVKALENYDENELATTIRDRWVKLNEDVYSRTYKMTEKYNVEDLTKESGGGEYPTQDGFGWSNGVYQKLSSE</sequence>
<dbReference type="InterPro" id="IPR001661">
    <property type="entry name" value="Glyco_hydro_37"/>
</dbReference>
<organism evidence="3 4">
    <name type="scientific">Christiangramia flava JLT2011</name>
    <dbReference type="NCBI Taxonomy" id="1229726"/>
    <lineage>
        <taxon>Bacteria</taxon>
        <taxon>Pseudomonadati</taxon>
        <taxon>Bacteroidota</taxon>
        <taxon>Flavobacteriia</taxon>
        <taxon>Flavobacteriales</taxon>
        <taxon>Flavobacteriaceae</taxon>
        <taxon>Christiangramia</taxon>
    </lineage>
</organism>
<evidence type="ECO:0000256" key="1">
    <source>
        <dbReference type="ARBA" id="ARBA00022801"/>
    </source>
</evidence>
<dbReference type="SUPFAM" id="SSF48208">
    <property type="entry name" value="Six-hairpin glycosidases"/>
    <property type="match status" value="1"/>
</dbReference>
<dbReference type="EC" id="3.2.1.28" evidence="3"/>
<accession>A0A1L7I6V3</accession>
<keyword evidence="4" id="KW-1185">Reference proteome</keyword>
<dbReference type="GO" id="GO:0005993">
    <property type="term" value="P:trehalose catabolic process"/>
    <property type="evidence" value="ECO:0007669"/>
    <property type="project" value="TreeGrafter"/>
</dbReference>
<evidence type="ECO:0000313" key="4">
    <source>
        <dbReference type="Proteomes" id="UP000186230"/>
    </source>
</evidence>
<dbReference type="PROSITE" id="PS00928">
    <property type="entry name" value="TREHALASE_2"/>
    <property type="match status" value="1"/>
</dbReference>
<dbReference type="PRINTS" id="PR00744">
    <property type="entry name" value="GLHYDRLASE37"/>
</dbReference>
<dbReference type="InterPro" id="IPR018232">
    <property type="entry name" value="Glyco_hydro_37_CS"/>
</dbReference>
<keyword evidence="1 3" id="KW-0378">Hydrolase</keyword>
<dbReference type="PROSITE" id="PS51257">
    <property type="entry name" value="PROKAR_LIPOPROTEIN"/>
    <property type="match status" value="1"/>
</dbReference>
<dbReference type="AlphaFoldDB" id="A0A1L7I6V3"/>
<dbReference type="PANTHER" id="PTHR23403:SF1">
    <property type="entry name" value="TREHALASE"/>
    <property type="match status" value="1"/>
</dbReference>
<dbReference type="InterPro" id="IPR008928">
    <property type="entry name" value="6-hairpin_glycosidase_sf"/>
</dbReference>
<dbReference type="Pfam" id="PF01204">
    <property type="entry name" value="Trehalase"/>
    <property type="match status" value="1"/>
</dbReference>
<dbReference type="STRING" id="1229726.GRFL_2615"/>
<dbReference type="KEGG" id="gfl:GRFL_2615"/>
<proteinExistence type="predicted"/>
<reference evidence="3 4" key="1">
    <citation type="submission" date="2016-07" db="EMBL/GenBank/DDBJ databases">
        <title>Multi-omics approach to identify versatile polysaccharide utilization systems of a marine flavobacterium Gramella flava.</title>
        <authorList>
            <person name="Tang K."/>
        </authorList>
    </citation>
    <scope>NUCLEOTIDE SEQUENCE [LARGE SCALE GENOMIC DNA]</scope>
    <source>
        <strain evidence="3 4">JLT2011</strain>
    </source>
</reference>
<dbReference type="EMBL" id="CP016359">
    <property type="protein sequence ID" value="APU69339.1"/>
    <property type="molecule type" value="Genomic_DNA"/>
</dbReference>
<evidence type="ECO:0000313" key="3">
    <source>
        <dbReference type="EMBL" id="APU69339.1"/>
    </source>
</evidence>
<gene>
    <name evidence="3" type="ORF">GRFL_2615</name>
</gene>
<dbReference type="PROSITE" id="PS00927">
    <property type="entry name" value="TREHALASE_1"/>
    <property type="match status" value="1"/>
</dbReference>
<dbReference type="OrthoDB" id="106887at2"/>
<name>A0A1L7I6V3_9FLAO</name>